<feature type="compositionally biased region" description="Low complexity" evidence="1">
    <location>
        <begin position="93"/>
        <end position="111"/>
    </location>
</feature>
<dbReference type="PROSITE" id="PS50191">
    <property type="entry name" value="CRAL_TRIO"/>
    <property type="match status" value="1"/>
</dbReference>
<dbReference type="InterPro" id="IPR001251">
    <property type="entry name" value="CRAL-TRIO_dom"/>
</dbReference>
<feature type="compositionally biased region" description="Acidic residues" evidence="1">
    <location>
        <begin position="69"/>
        <end position="79"/>
    </location>
</feature>
<reference evidence="4" key="1">
    <citation type="submission" date="2015-09" db="EMBL/GenBank/DDBJ databases">
        <authorList>
            <consortium name="Pathogen Informatics"/>
        </authorList>
    </citation>
    <scope>NUCLEOTIDE SEQUENCE [LARGE SCALE GENOMIC DNA]</scope>
    <source>
        <strain evidence="4">Lake Konstanz</strain>
    </source>
</reference>
<protein>
    <recommendedName>
        <fullName evidence="2">CRAL-TRIO domain-containing protein</fullName>
    </recommendedName>
</protein>
<dbReference type="Proteomes" id="UP000051952">
    <property type="component" value="Unassembled WGS sequence"/>
</dbReference>
<dbReference type="InterPro" id="IPR051026">
    <property type="entry name" value="PI/PC_transfer"/>
</dbReference>
<feature type="region of interest" description="Disordered" evidence="1">
    <location>
        <begin position="1"/>
        <end position="25"/>
    </location>
</feature>
<dbReference type="InterPro" id="IPR036273">
    <property type="entry name" value="CRAL/TRIO_N_dom_sf"/>
</dbReference>
<sequence length="408" mass="46755">MGWLWGTKKAAEPAPPRTDLVPIPLPQRIPEGAQVFFDPFDLAVRRRSLGRLPQYRGVVVAAKDVHEVAEEEQPQDGEEVPAAKWVDETDGNTPPTSTRTSQQPPTPTEQQKLSSPVSADEDDSIIDDDLLATIAKERAAVEEMRRVMEITEPEDEQKRFKETLDLLRFIRAREFKIPAAVEMYKTMLKWREDNKVDTILDEADPLEEMFQSYCGHRNHGYSYEGHPIYYERTGLVRVGDMLKHCVSDDDIVRRHIRFMEHALRRAQYSSMENGRNVEKIIMIHDLAHLKFTVETAGVKIFTKTVTVDQQMYPERLHKVFIINAPLSFRGVWAVVKPFIDPKTAKKIKILGADFQPSMLKQIPLSQLPEMYGGNCRCEYKNGDHWELQVRVQERRSLRAVGAFISSGG</sequence>
<accession>A0A0S4INM2</accession>
<evidence type="ECO:0000313" key="3">
    <source>
        <dbReference type="EMBL" id="CUE61986.1"/>
    </source>
</evidence>
<dbReference type="InterPro" id="IPR036865">
    <property type="entry name" value="CRAL-TRIO_dom_sf"/>
</dbReference>
<proteinExistence type="predicted"/>
<keyword evidence="4" id="KW-1185">Reference proteome</keyword>
<dbReference type="Pfam" id="PF00650">
    <property type="entry name" value="CRAL_TRIO"/>
    <property type="match status" value="1"/>
</dbReference>
<dbReference type="OrthoDB" id="75724at2759"/>
<gene>
    <name evidence="3" type="ORF">BSAL_49875</name>
</gene>
<dbReference type="PANTHER" id="PTHR45657:SF1">
    <property type="entry name" value="CRAL-TRIO DOMAIN-CONTAINING PROTEIN YKL091C-RELATED"/>
    <property type="match status" value="1"/>
</dbReference>
<organism evidence="3 4">
    <name type="scientific">Bodo saltans</name>
    <name type="common">Flagellated protozoan</name>
    <dbReference type="NCBI Taxonomy" id="75058"/>
    <lineage>
        <taxon>Eukaryota</taxon>
        <taxon>Discoba</taxon>
        <taxon>Euglenozoa</taxon>
        <taxon>Kinetoplastea</taxon>
        <taxon>Metakinetoplastina</taxon>
        <taxon>Eubodonida</taxon>
        <taxon>Bodonidae</taxon>
        <taxon>Bodo</taxon>
    </lineage>
</organism>
<evidence type="ECO:0000313" key="4">
    <source>
        <dbReference type="Proteomes" id="UP000051952"/>
    </source>
</evidence>
<dbReference type="EMBL" id="CYKH01000030">
    <property type="protein sequence ID" value="CUE61986.1"/>
    <property type="molecule type" value="Genomic_DNA"/>
</dbReference>
<evidence type="ECO:0000256" key="1">
    <source>
        <dbReference type="SAM" id="MobiDB-lite"/>
    </source>
</evidence>
<evidence type="ECO:0000259" key="2">
    <source>
        <dbReference type="PROSITE" id="PS50191"/>
    </source>
</evidence>
<dbReference type="VEuPathDB" id="TriTrypDB:BSAL_49875"/>
<dbReference type="AlphaFoldDB" id="A0A0S4INM2"/>
<dbReference type="CDD" id="cd00170">
    <property type="entry name" value="SEC14"/>
    <property type="match status" value="1"/>
</dbReference>
<feature type="domain" description="CRAL-TRIO" evidence="2">
    <location>
        <begin position="206"/>
        <end position="379"/>
    </location>
</feature>
<dbReference type="PRINTS" id="PR00180">
    <property type="entry name" value="CRETINALDHBP"/>
</dbReference>
<name>A0A0S4INM2_BODSA</name>
<dbReference type="SUPFAM" id="SSF52087">
    <property type="entry name" value="CRAL/TRIO domain"/>
    <property type="match status" value="1"/>
</dbReference>
<dbReference type="SUPFAM" id="SSF46938">
    <property type="entry name" value="CRAL/TRIO N-terminal domain"/>
    <property type="match status" value="1"/>
</dbReference>
<dbReference type="Gene3D" id="3.40.525.10">
    <property type="entry name" value="CRAL-TRIO lipid binding domain"/>
    <property type="match status" value="1"/>
</dbReference>
<dbReference type="OMA" id="KRCHIRM"/>
<dbReference type="SMART" id="SM00516">
    <property type="entry name" value="SEC14"/>
    <property type="match status" value="1"/>
</dbReference>
<dbReference type="PANTHER" id="PTHR45657">
    <property type="entry name" value="CRAL-TRIO DOMAIN-CONTAINING PROTEIN YKL091C-RELATED"/>
    <property type="match status" value="1"/>
</dbReference>
<feature type="region of interest" description="Disordered" evidence="1">
    <location>
        <begin position="67"/>
        <end position="122"/>
    </location>
</feature>